<dbReference type="RefSeq" id="WP_153437079.1">
    <property type="nucleotide sequence ID" value="NZ_JACIGA010000002.1"/>
</dbReference>
<evidence type="ECO:0000256" key="1">
    <source>
        <dbReference type="PROSITE-ProRule" id="PRU00339"/>
    </source>
</evidence>
<dbReference type="PROSITE" id="PS50005">
    <property type="entry name" value="TPR"/>
    <property type="match status" value="1"/>
</dbReference>
<sequence length="581" mass="64905">MERRLATILAADVVGYSRLMELDEERTYSALRVCRAVIERLIEIHGGRVFGGAGDSLIAEFVSPVEAVRAAFEVQHKLASMSFDLPEGQRMQYRIGINLGDVMIDREDLFGDGVNVAARLEALAEPGGICISGNVHECVDGELRFGFDDLGFRELKNIIRPIRVFQARLSTTAQAKLPSPPPSSNKPSIAVLPFENMSADPAQVYFSDGITEDIITELARFQQLLVIARHSSFHYRDKAADVLRIGRELNARYVVEGSVRRSGDRIRISAQLIDTVTGTHVWGERYDSKLTELFSVQDEVTKRIVAALAVRVEEEDWAKARRKPPDSMRAYDFWLRGKRSLDLYTHGGNLEARQLFEKALETDPDYSRAHAGLAVTYDRGGFYSAWDVDPKASLQKAEDHAKKAVSLDDTDPLPHVVLGWVHLGRREFDQAKAHLERAMAINPNDADTLAKSALVLAWSGEGAAVIDLAQAAIRLNPHFPSWYQCFLAGCHLCAGEYPEAVAIWERMPDATPETRAMLAAACVIVGRLEDARRHMAEFIRTYPQHFAGRPSARRVRRLFAFRHEADVDRLIQAMCTAGLPR</sequence>
<dbReference type="OrthoDB" id="9807521at2"/>
<evidence type="ECO:0000313" key="4">
    <source>
        <dbReference type="Proteomes" id="UP000439983"/>
    </source>
</evidence>
<dbReference type="GO" id="GO:0004016">
    <property type="term" value="F:adenylate cyclase activity"/>
    <property type="evidence" value="ECO:0007669"/>
    <property type="project" value="UniProtKB-ARBA"/>
</dbReference>
<dbReference type="Pfam" id="PF00211">
    <property type="entry name" value="Guanylate_cyc"/>
    <property type="match status" value="1"/>
</dbReference>
<dbReference type="AlphaFoldDB" id="A0A6N7L9T8"/>
<dbReference type="GO" id="GO:0035556">
    <property type="term" value="P:intracellular signal transduction"/>
    <property type="evidence" value="ECO:0007669"/>
    <property type="project" value="InterPro"/>
</dbReference>
<dbReference type="InterPro" id="IPR050697">
    <property type="entry name" value="Adenylyl/Guanylyl_Cyclase_3/4"/>
</dbReference>
<dbReference type="Pfam" id="PF07721">
    <property type="entry name" value="TPR_4"/>
    <property type="match status" value="2"/>
</dbReference>
<proteinExistence type="predicted"/>
<dbReference type="Gene3D" id="3.30.70.1230">
    <property type="entry name" value="Nucleotide cyclase"/>
    <property type="match status" value="1"/>
</dbReference>
<name>A0A6N7L9T8_SINTE</name>
<dbReference type="SMART" id="SM00028">
    <property type="entry name" value="TPR"/>
    <property type="match status" value="2"/>
</dbReference>
<dbReference type="InterPro" id="IPR011717">
    <property type="entry name" value="TPR-4"/>
</dbReference>
<dbReference type="EMBL" id="WITC01000023">
    <property type="protein sequence ID" value="MQX13988.1"/>
    <property type="molecule type" value="Genomic_DNA"/>
</dbReference>
<dbReference type="GO" id="GO:0006171">
    <property type="term" value="P:cAMP biosynthetic process"/>
    <property type="evidence" value="ECO:0007669"/>
    <property type="project" value="TreeGrafter"/>
</dbReference>
<evidence type="ECO:0000313" key="3">
    <source>
        <dbReference type="EMBL" id="MQX13988.1"/>
    </source>
</evidence>
<feature type="domain" description="Guanylate cyclase" evidence="2">
    <location>
        <begin position="7"/>
        <end position="121"/>
    </location>
</feature>
<keyword evidence="1" id="KW-0802">TPR repeat</keyword>
<feature type="repeat" description="TPR" evidence="1">
    <location>
        <begin position="412"/>
        <end position="445"/>
    </location>
</feature>
<dbReference type="PANTHER" id="PTHR43081">
    <property type="entry name" value="ADENYLATE CYCLASE, TERMINAL-DIFFERENTIATION SPECIFIC-RELATED"/>
    <property type="match status" value="1"/>
</dbReference>
<accession>A0A6N7L9T8</accession>
<dbReference type="Gene3D" id="1.25.40.10">
    <property type="entry name" value="Tetratricopeptide repeat domain"/>
    <property type="match status" value="1"/>
</dbReference>
<dbReference type="PANTHER" id="PTHR43081:SF19">
    <property type="entry name" value="PH-SENSITIVE ADENYLATE CYCLASE RV1264"/>
    <property type="match status" value="1"/>
</dbReference>
<dbReference type="InterPro" id="IPR011990">
    <property type="entry name" value="TPR-like_helical_dom_sf"/>
</dbReference>
<dbReference type="InterPro" id="IPR001054">
    <property type="entry name" value="A/G_cyclase"/>
</dbReference>
<dbReference type="PROSITE" id="PS50125">
    <property type="entry name" value="GUANYLATE_CYCLASE_2"/>
    <property type="match status" value="1"/>
</dbReference>
<evidence type="ECO:0000259" key="2">
    <source>
        <dbReference type="PROSITE" id="PS50125"/>
    </source>
</evidence>
<dbReference type="CDD" id="cd07302">
    <property type="entry name" value="CHD"/>
    <property type="match status" value="1"/>
</dbReference>
<gene>
    <name evidence="3" type="ORF">GHK62_04210</name>
</gene>
<dbReference type="SUPFAM" id="SSF52964">
    <property type="entry name" value="TolB, N-terminal domain"/>
    <property type="match status" value="1"/>
</dbReference>
<organism evidence="3 4">
    <name type="scientific">Sinorhizobium terangae</name>
    <dbReference type="NCBI Taxonomy" id="110322"/>
    <lineage>
        <taxon>Bacteria</taxon>
        <taxon>Pseudomonadati</taxon>
        <taxon>Pseudomonadota</taxon>
        <taxon>Alphaproteobacteria</taxon>
        <taxon>Hyphomicrobiales</taxon>
        <taxon>Rhizobiaceae</taxon>
        <taxon>Sinorhizobium/Ensifer group</taxon>
        <taxon>Sinorhizobium</taxon>
    </lineage>
</organism>
<protein>
    <submittedName>
        <fullName evidence="3">Tetratricopeptide repeat protein</fullName>
    </submittedName>
</protein>
<dbReference type="SUPFAM" id="SSF55073">
    <property type="entry name" value="Nucleotide cyclase"/>
    <property type="match status" value="1"/>
</dbReference>
<dbReference type="InterPro" id="IPR029787">
    <property type="entry name" value="Nucleotide_cyclase"/>
</dbReference>
<dbReference type="InterPro" id="IPR019734">
    <property type="entry name" value="TPR_rpt"/>
</dbReference>
<comment type="caution">
    <text evidence="3">The sequence shown here is derived from an EMBL/GenBank/DDBJ whole genome shotgun (WGS) entry which is preliminary data.</text>
</comment>
<reference evidence="3 4" key="1">
    <citation type="journal article" date="2013" name="Genome Biol.">
        <title>Comparative genomics of the core and accessory genomes of 48 Sinorhizobium strains comprising five genospecies.</title>
        <authorList>
            <person name="Sugawara M."/>
            <person name="Epstein B."/>
            <person name="Badgley B.D."/>
            <person name="Unno T."/>
            <person name="Xu L."/>
            <person name="Reese J."/>
            <person name="Gyaneshwar P."/>
            <person name="Denny R."/>
            <person name="Mudge J."/>
            <person name="Bharti A.K."/>
            <person name="Farmer A.D."/>
            <person name="May G.D."/>
            <person name="Woodward J.E."/>
            <person name="Medigue C."/>
            <person name="Vallenet D."/>
            <person name="Lajus A."/>
            <person name="Rouy Z."/>
            <person name="Martinez-Vaz B."/>
            <person name="Tiffin P."/>
            <person name="Young N.D."/>
            <person name="Sadowsky M.J."/>
        </authorList>
    </citation>
    <scope>NUCLEOTIDE SEQUENCE [LARGE SCALE GENOMIC DNA]</scope>
    <source>
        <strain evidence="3 4">USDA4894</strain>
    </source>
</reference>
<dbReference type="GO" id="GO:0042802">
    <property type="term" value="F:identical protein binding"/>
    <property type="evidence" value="ECO:0007669"/>
    <property type="project" value="InterPro"/>
</dbReference>
<dbReference type="SUPFAM" id="SSF48452">
    <property type="entry name" value="TPR-like"/>
    <property type="match status" value="1"/>
</dbReference>
<dbReference type="Gene3D" id="3.40.50.10070">
    <property type="entry name" value="TolB, N-terminal domain"/>
    <property type="match status" value="1"/>
</dbReference>
<keyword evidence="4" id="KW-1185">Reference proteome</keyword>
<dbReference type="Proteomes" id="UP000439983">
    <property type="component" value="Unassembled WGS sequence"/>
</dbReference>